<dbReference type="STRING" id="485913.Krac_10286"/>
<evidence type="ECO:0000256" key="1">
    <source>
        <dbReference type="SAM" id="MobiDB-lite"/>
    </source>
</evidence>
<keyword evidence="2" id="KW-0472">Membrane</keyword>
<sequence length="68" mass="7634">MSSTTPDTTPRKLLLSGLTVILAAGIYWGARRWLLRPAKQPTSDPQQKTNHKHGDITNAKKERSSYRS</sequence>
<evidence type="ECO:0000256" key="2">
    <source>
        <dbReference type="SAM" id="Phobius"/>
    </source>
</evidence>
<keyword evidence="2" id="KW-0812">Transmembrane</keyword>
<feature type="transmembrane region" description="Helical" evidence="2">
    <location>
        <begin position="12"/>
        <end position="30"/>
    </location>
</feature>
<proteinExistence type="predicted"/>
<reference evidence="3 4" key="1">
    <citation type="journal article" date="2011" name="Stand. Genomic Sci.">
        <title>Non-contiguous finished genome sequence and contextual data of the filamentous soil bacterium Ktedonobacter racemifer type strain (SOSP1-21).</title>
        <authorList>
            <person name="Chang Y.J."/>
            <person name="Land M."/>
            <person name="Hauser L."/>
            <person name="Chertkov O."/>
            <person name="Del Rio T.G."/>
            <person name="Nolan M."/>
            <person name="Copeland A."/>
            <person name="Tice H."/>
            <person name="Cheng J.F."/>
            <person name="Lucas S."/>
            <person name="Han C."/>
            <person name="Goodwin L."/>
            <person name="Pitluck S."/>
            <person name="Ivanova N."/>
            <person name="Ovchinikova G."/>
            <person name="Pati A."/>
            <person name="Chen A."/>
            <person name="Palaniappan K."/>
            <person name="Mavromatis K."/>
            <person name="Liolios K."/>
            <person name="Brettin T."/>
            <person name="Fiebig A."/>
            <person name="Rohde M."/>
            <person name="Abt B."/>
            <person name="Goker M."/>
            <person name="Detter J.C."/>
            <person name="Woyke T."/>
            <person name="Bristow J."/>
            <person name="Eisen J.A."/>
            <person name="Markowitz V."/>
            <person name="Hugenholtz P."/>
            <person name="Kyrpides N.C."/>
            <person name="Klenk H.P."/>
            <person name="Lapidus A."/>
        </authorList>
    </citation>
    <scope>NUCLEOTIDE SEQUENCE [LARGE SCALE GENOMIC DNA]</scope>
    <source>
        <strain evidence="4">DSM 44963</strain>
    </source>
</reference>
<comment type="caution">
    <text evidence="3">The sequence shown here is derived from an EMBL/GenBank/DDBJ whole genome shotgun (WGS) entry which is preliminary data.</text>
</comment>
<name>D6TG86_KTERA</name>
<dbReference type="AlphaFoldDB" id="D6TG86"/>
<evidence type="ECO:0000313" key="3">
    <source>
        <dbReference type="EMBL" id="EFH88788.1"/>
    </source>
</evidence>
<feature type="region of interest" description="Disordered" evidence="1">
    <location>
        <begin position="38"/>
        <end position="68"/>
    </location>
</feature>
<organism evidence="3 4">
    <name type="scientific">Ktedonobacter racemifer DSM 44963</name>
    <dbReference type="NCBI Taxonomy" id="485913"/>
    <lineage>
        <taxon>Bacteria</taxon>
        <taxon>Bacillati</taxon>
        <taxon>Chloroflexota</taxon>
        <taxon>Ktedonobacteria</taxon>
        <taxon>Ktedonobacterales</taxon>
        <taxon>Ktedonobacteraceae</taxon>
        <taxon>Ktedonobacter</taxon>
    </lineage>
</organism>
<dbReference type="InParanoid" id="D6TG86"/>
<accession>D6TG86</accession>
<feature type="compositionally biased region" description="Basic and acidic residues" evidence="1">
    <location>
        <begin position="52"/>
        <end position="68"/>
    </location>
</feature>
<evidence type="ECO:0000313" key="4">
    <source>
        <dbReference type="Proteomes" id="UP000004508"/>
    </source>
</evidence>
<protein>
    <submittedName>
        <fullName evidence="3">Uncharacterized protein</fullName>
    </submittedName>
</protein>
<keyword evidence="2" id="KW-1133">Transmembrane helix</keyword>
<dbReference type="RefSeq" id="WP_007904967.1">
    <property type="nucleotide sequence ID" value="NZ_ADVG01000001.1"/>
</dbReference>
<dbReference type="Proteomes" id="UP000004508">
    <property type="component" value="Unassembled WGS sequence"/>
</dbReference>
<dbReference type="EMBL" id="ADVG01000001">
    <property type="protein sequence ID" value="EFH88788.1"/>
    <property type="molecule type" value="Genomic_DNA"/>
</dbReference>
<gene>
    <name evidence="3" type="ORF">Krac_10286</name>
</gene>
<keyword evidence="4" id="KW-1185">Reference proteome</keyword>